<evidence type="ECO:0000259" key="8">
    <source>
        <dbReference type="Pfam" id="PF00808"/>
    </source>
</evidence>
<dbReference type="SUPFAM" id="SSF47113">
    <property type="entry name" value="Histone-fold"/>
    <property type="match status" value="1"/>
</dbReference>
<dbReference type="FunFam" id="1.10.20.10:FF:000006">
    <property type="entry name" value="Nuclear transcription factor Y subunit gamma"/>
    <property type="match status" value="1"/>
</dbReference>
<comment type="similarity">
    <text evidence="6">Belongs to the NFYC/HAP5 subunit family.</text>
</comment>
<dbReference type="InterPro" id="IPR009072">
    <property type="entry name" value="Histone-fold"/>
</dbReference>
<name>A0A6V1P6K4_HETAK</name>
<proteinExistence type="inferred from homology"/>
<evidence type="ECO:0000256" key="6">
    <source>
        <dbReference type="ARBA" id="ARBA00038129"/>
    </source>
</evidence>
<organism evidence="9">
    <name type="scientific">Heterosigma akashiwo</name>
    <name type="common">Chromophytic alga</name>
    <name type="synonym">Heterosigma carterae</name>
    <dbReference type="NCBI Taxonomy" id="2829"/>
    <lineage>
        <taxon>Eukaryota</taxon>
        <taxon>Sar</taxon>
        <taxon>Stramenopiles</taxon>
        <taxon>Ochrophyta</taxon>
        <taxon>Raphidophyceae</taxon>
        <taxon>Chattonellales</taxon>
        <taxon>Chattonellaceae</taxon>
        <taxon>Heterosigma</taxon>
    </lineage>
</organism>
<evidence type="ECO:0000256" key="2">
    <source>
        <dbReference type="ARBA" id="ARBA00023015"/>
    </source>
</evidence>
<dbReference type="AlphaFoldDB" id="A0A6V1P6K4"/>
<dbReference type="PANTHER" id="PTHR10252:SF8">
    <property type="entry name" value="NUCLEAR TRANSCRIPTION FACTOR Y SUBUNIT GAMMA"/>
    <property type="match status" value="1"/>
</dbReference>
<sequence>MDYSKNGPSIAETKGTPSGPERSYLPPQGGAPPGPMMSYTGQPIGEAKDPSSLSGGLYPMASEAEVDIDSPAYLQHMQGLLNRFWDEQMREMEALQIGTEQDFKNHNDLPLMRIKRIMKSDEDVRMIAAEAPILFAKATEMFILEITLRSWCYSERNKRRTLQKEDIQTSIRKTEIFDFLVDVIQ</sequence>
<feature type="domain" description="Transcription factor CBF/NF-Y/archaeal histone" evidence="8">
    <location>
        <begin position="109"/>
        <end position="169"/>
    </location>
</feature>
<dbReference type="Pfam" id="PF00808">
    <property type="entry name" value="CBFD_NFYB_HMF"/>
    <property type="match status" value="1"/>
</dbReference>
<dbReference type="GO" id="GO:0005634">
    <property type="term" value="C:nucleus"/>
    <property type="evidence" value="ECO:0007669"/>
    <property type="project" value="UniProtKB-SubCell"/>
</dbReference>
<dbReference type="GO" id="GO:0000978">
    <property type="term" value="F:RNA polymerase II cis-regulatory region sequence-specific DNA binding"/>
    <property type="evidence" value="ECO:0007669"/>
    <property type="project" value="TreeGrafter"/>
</dbReference>
<comment type="subcellular location">
    <subcellularLocation>
        <location evidence="1">Nucleus</location>
    </subcellularLocation>
</comment>
<evidence type="ECO:0000313" key="9">
    <source>
        <dbReference type="EMBL" id="CAE0628054.1"/>
    </source>
</evidence>
<dbReference type="CDD" id="cd22908">
    <property type="entry name" value="HFD_NFYC-like"/>
    <property type="match status" value="1"/>
</dbReference>
<evidence type="ECO:0000256" key="5">
    <source>
        <dbReference type="ARBA" id="ARBA00023242"/>
    </source>
</evidence>
<evidence type="ECO:0000256" key="1">
    <source>
        <dbReference type="ARBA" id="ARBA00004123"/>
    </source>
</evidence>
<dbReference type="GO" id="GO:0000981">
    <property type="term" value="F:DNA-binding transcription factor activity, RNA polymerase II-specific"/>
    <property type="evidence" value="ECO:0007669"/>
    <property type="project" value="TreeGrafter"/>
</dbReference>
<keyword evidence="5" id="KW-0539">Nucleus</keyword>
<dbReference type="GO" id="GO:0046982">
    <property type="term" value="F:protein heterodimerization activity"/>
    <property type="evidence" value="ECO:0007669"/>
    <property type="project" value="InterPro"/>
</dbReference>
<dbReference type="InterPro" id="IPR003958">
    <property type="entry name" value="CBFA_NFYB_domain"/>
</dbReference>
<dbReference type="EMBL" id="HBIU01014498">
    <property type="protein sequence ID" value="CAE0628054.1"/>
    <property type="molecule type" value="Transcribed_RNA"/>
</dbReference>
<dbReference type="InterPro" id="IPR050568">
    <property type="entry name" value="Transcr_DNA_Rep_Reg"/>
</dbReference>
<evidence type="ECO:0000256" key="4">
    <source>
        <dbReference type="ARBA" id="ARBA00023163"/>
    </source>
</evidence>
<reference evidence="9" key="1">
    <citation type="submission" date="2021-01" db="EMBL/GenBank/DDBJ databases">
        <authorList>
            <person name="Corre E."/>
            <person name="Pelletier E."/>
            <person name="Niang G."/>
            <person name="Scheremetjew M."/>
            <person name="Finn R."/>
            <person name="Kale V."/>
            <person name="Holt S."/>
            <person name="Cochrane G."/>
            <person name="Meng A."/>
            <person name="Brown T."/>
            <person name="Cohen L."/>
        </authorList>
    </citation>
    <scope>NUCLEOTIDE SEQUENCE</scope>
    <source>
        <strain evidence="9">CCMP3107</strain>
    </source>
</reference>
<accession>A0A6V1P6K4</accession>
<evidence type="ECO:0000256" key="3">
    <source>
        <dbReference type="ARBA" id="ARBA00023125"/>
    </source>
</evidence>
<keyword evidence="4" id="KW-0804">Transcription</keyword>
<keyword evidence="3" id="KW-0238">DNA-binding</keyword>
<feature type="region of interest" description="Disordered" evidence="7">
    <location>
        <begin position="1"/>
        <end position="58"/>
    </location>
</feature>
<dbReference type="Gene3D" id="1.10.20.10">
    <property type="entry name" value="Histone, subunit A"/>
    <property type="match status" value="1"/>
</dbReference>
<gene>
    <name evidence="9" type="ORF">HAKA00212_LOCUS6734</name>
</gene>
<keyword evidence="2" id="KW-0805">Transcription regulation</keyword>
<dbReference type="PANTHER" id="PTHR10252">
    <property type="entry name" value="HISTONE-LIKE TRANSCRIPTION FACTOR CCAAT-RELATED"/>
    <property type="match status" value="1"/>
</dbReference>
<protein>
    <recommendedName>
        <fullName evidence="8">Transcription factor CBF/NF-Y/archaeal histone domain-containing protein</fullName>
    </recommendedName>
</protein>
<evidence type="ECO:0000256" key="7">
    <source>
        <dbReference type="SAM" id="MobiDB-lite"/>
    </source>
</evidence>